<dbReference type="Gene3D" id="2.60.120.380">
    <property type="match status" value="1"/>
</dbReference>
<dbReference type="OrthoDB" id="964913at2"/>
<feature type="chain" id="PRO_5001853429" description="Secreted protein" evidence="1">
    <location>
        <begin position="23"/>
        <end position="132"/>
    </location>
</feature>
<dbReference type="HOGENOM" id="CLU_1916122_0_0_6"/>
<gene>
    <name evidence="2" type="ORF">THII_3349</name>
</gene>
<accession>A0A090BVY1</accession>
<dbReference type="EMBL" id="AP014633">
    <property type="protein sequence ID" value="BAP57646.1"/>
    <property type="molecule type" value="Genomic_DNA"/>
</dbReference>
<dbReference type="Proteomes" id="UP000031623">
    <property type="component" value="Chromosome"/>
</dbReference>
<sequence>MQLKFLLLTMVVFVASLNTALATGIQQEIKFEPGKSSATLEGTVLSGDRDEYTLAVKAGQVMSVLITSGENNAVFQIYRQVAGSWKPLKGADEEDEATKWKNKLPGKGNEHLKIVVGGKRGNATYTLEVAII</sequence>
<keyword evidence="3" id="KW-1185">Reference proteome</keyword>
<dbReference type="STRING" id="40754.THII_3349"/>
<dbReference type="AlphaFoldDB" id="A0A090BVY1"/>
<name>A0A090BVY1_9GAMM</name>
<proteinExistence type="predicted"/>
<organism evidence="2 3">
    <name type="scientific">Thioploca ingrica</name>
    <dbReference type="NCBI Taxonomy" id="40754"/>
    <lineage>
        <taxon>Bacteria</taxon>
        <taxon>Pseudomonadati</taxon>
        <taxon>Pseudomonadota</taxon>
        <taxon>Gammaproteobacteria</taxon>
        <taxon>Thiotrichales</taxon>
        <taxon>Thiotrichaceae</taxon>
        <taxon>Thioploca</taxon>
    </lineage>
</organism>
<evidence type="ECO:0000313" key="3">
    <source>
        <dbReference type="Proteomes" id="UP000031623"/>
    </source>
</evidence>
<evidence type="ECO:0008006" key="4">
    <source>
        <dbReference type="Google" id="ProtNLM"/>
    </source>
</evidence>
<feature type="signal peptide" evidence="1">
    <location>
        <begin position="1"/>
        <end position="22"/>
    </location>
</feature>
<protein>
    <recommendedName>
        <fullName evidence="4">Secreted protein</fullName>
    </recommendedName>
</protein>
<evidence type="ECO:0000313" key="2">
    <source>
        <dbReference type="EMBL" id="BAP57646.1"/>
    </source>
</evidence>
<dbReference type="KEGG" id="tig:THII_3349"/>
<keyword evidence="1" id="KW-0732">Signal</keyword>
<evidence type="ECO:0000256" key="1">
    <source>
        <dbReference type="SAM" id="SignalP"/>
    </source>
</evidence>
<reference evidence="2 3" key="1">
    <citation type="journal article" date="2014" name="ISME J.">
        <title>Ecophysiology of Thioploca ingrica as revealed by the complete genome sequence supplemented with proteomic evidence.</title>
        <authorList>
            <person name="Kojima H."/>
            <person name="Ogura Y."/>
            <person name="Yamamoto N."/>
            <person name="Togashi T."/>
            <person name="Mori H."/>
            <person name="Watanabe T."/>
            <person name="Nemoto F."/>
            <person name="Kurokawa K."/>
            <person name="Hayashi T."/>
            <person name="Fukui M."/>
        </authorList>
    </citation>
    <scope>NUCLEOTIDE SEQUENCE [LARGE SCALE GENOMIC DNA]</scope>
</reference>